<protein>
    <recommendedName>
        <fullName evidence="4">Replication protein O</fullName>
    </recommendedName>
</protein>
<gene>
    <name evidence="2" type="ORF">PPG34_09985</name>
</gene>
<feature type="compositionally biased region" description="Low complexity" evidence="1">
    <location>
        <begin position="163"/>
        <end position="174"/>
    </location>
</feature>
<evidence type="ECO:0000256" key="1">
    <source>
        <dbReference type="SAM" id="MobiDB-lite"/>
    </source>
</evidence>
<accession>A0ABU3K8F7</accession>
<organism evidence="2 3">
    <name type="scientific">Candidatus Nitronereus thalassa</name>
    <dbReference type="NCBI Taxonomy" id="3020898"/>
    <lineage>
        <taxon>Bacteria</taxon>
        <taxon>Pseudomonadati</taxon>
        <taxon>Nitrospirota</taxon>
        <taxon>Nitrospiria</taxon>
        <taxon>Nitrospirales</taxon>
        <taxon>Nitrospiraceae</taxon>
        <taxon>Candidatus Nitronereus</taxon>
    </lineage>
</organism>
<dbReference type="EMBL" id="JAQOUE010000001">
    <property type="protein sequence ID" value="MDT7042680.1"/>
    <property type="molecule type" value="Genomic_DNA"/>
</dbReference>
<name>A0ABU3K8F7_9BACT</name>
<dbReference type="Proteomes" id="UP001250932">
    <property type="component" value="Unassembled WGS sequence"/>
</dbReference>
<keyword evidence="3" id="KW-1185">Reference proteome</keyword>
<evidence type="ECO:0008006" key="4">
    <source>
        <dbReference type="Google" id="ProtNLM"/>
    </source>
</evidence>
<comment type="caution">
    <text evidence="2">The sequence shown here is derived from an EMBL/GenBank/DDBJ whole genome shotgun (WGS) entry which is preliminary data.</text>
</comment>
<reference evidence="2 3" key="1">
    <citation type="journal article" date="2023" name="ISME J.">
        <title>Cultivation and genomic characterization of novel and ubiquitous marine nitrite-oxidizing bacteria from the Nitrospirales.</title>
        <authorList>
            <person name="Mueller A.J."/>
            <person name="Daebeler A."/>
            <person name="Herbold C.W."/>
            <person name="Kirkegaard R.H."/>
            <person name="Daims H."/>
        </authorList>
    </citation>
    <scope>NUCLEOTIDE SEQUENCE [LARGE SCALE GENOMIC DNA]</scope>
    <source>
        <strain evidence="2 3">EB</strain>
    </source>
</reference>
<sequence>MRNKKPQRQSFRNMKSRTQVLSEQDVPWAHLAEFFERPISFHRILVHVTGSITAALFLSQAMYWTKNRVSQERGGWFYKKGVEWEEETGLSRREQESARRRLTQLGILEARRLDIPAKLWFQVDLQRLGKLLHEKCQSRLAKSANLDSTEKPKQMGEKRESNTKTTSQTTTEITDNIKKPLPNGSGKEKNGGKPPAPPMLSQNDVISMWNAIPDVRHVRLKHVTGRDKLSKKITASLKEFPDEEWWQELFKLVRESNFLCGRVDGVDGRLPFMASLMWILDKENLAKVLHGTYEDE</sequence>
<evidence type="ECO:0000313" key="2">
    <source>
        <dbReference type="EMBL" id="MDT7042680.1"/>
    </source>
</evidence>
<proteinExistence type="predicted"/>
<dbReference type="RefSeq" id="WP_313833120.1">
    <property type="nucleotide sequence ID" value="NZ_JAQOUE010000001.1"/>
</dbReference>
<feature type="region of interest" description="Disordered" evidence="1">
    <location>
        <begin position="143"/>
        <end position="199"/>
    </location>
</feature>
<feature type="compositionally biased region" description="Basic and acidic residues" evidence="1">
    <location>
        <begin position="148"/>
        <end position="162"/>
    </location>
</feature>
<evidence type="ECO:0000313" key="3">
    <source>
        <dbReference type="Proteomes" id="UP001250932"/>
    </source>
</evidence>